<protein>
    <recommendedName>
        <fullName evidence="2">Glyoxalase-like domain-containing protein</fullName>
    </recommendedName>
</protein>
<evidence type="ECO:0000313" key="4">
    <source>
        <dbReference type="Proteomes" id="UP000037397"/>
    </source>
</evidence>
<accession>A0A0L6CLN4</accession>
<gene>
    <name evidence="3" type="ORF">VV01_18255</name>
</gene>
<sequence>MSDHPFVRQVVLDCPDPRVLGDFYCALLGYTYRAGDVEPTPDEDWLVIRPAGDEDGSSGRGMALQKVDDYDPPVWSPEPGFDGGTRQRQMLHLDMTAPDLPSLTRQRDRALELGARLLYDRSDDEDEPLYVFADPADHPFCIFIG</sequence>
<evidence type="ECO:0000256" key="1">
    <source>
        <dbReference type="SAM" id="MobiDB-lite"/>
    </source>
</evidence>
<dbReference type="AlphaFoldDB" id="A0A0L6CLN4"/>
<evidence type="ECO:0000259" key="2">
    <source>
        <dbReference type="Pfam" id="PF18029"/>
    </source>
</evidence>
<dbReference type="Proteomes" id="UP000037397">
    <property type="component" value="Unassembled WGS sequence"/>
</dbReference>
<dbReference type="InterPro" id="IPR041581">
    <property type="entry name" value="Glyoxalase_6"/>
</dbReference>
<reference evidence="4" key="1">
    <citation type="submission" date="2015-03" db="EMBL/GenBank/DDBJ databases">
        <title>Luteipulveratus halotolerans sp. nov., a novel actinobacterium (Dermacoccaceae) from Sarawak, Malaysia.</title>
        <authorList>
            <person name="Juboi H."/>
            <person name="Basik A."/>
            <person name="Shamsul S.S."/>
            <person name="Arnold P."/>
            <person name="Schmitt E.K."/>
            <person name="Sanglier J.-J."/>
            <person name="Yeo T."/>
        </authorList>
    </citation>
    <scope>NUCLEOTIDE SEQUENCE [LARGE SCALE GENOMIC DNA]</scope>
    <source>
        <strain evidence="4">C296001</strain>
    </source>
</reference>
<proteinExistence type="predicted"/>
<dbReference type="Gene3D" id="3.10.180.10">
    <property type="entry name" value="2,3-Dihydroxybiphenyl 1,2-Dioxygenase, domain 1"/>
    <property type="match status" value="1"/>
</dbReference>
<dbReference type="PATRIC" id="fig|1631356.3.peg.3638"/>
<dbReference type="STRING" id="1631356.VV01_18255"/>
<feature type="domain" description="Glyoxalase-like" evidence="2">
    <location>
        <begin position="9"/>
        <end position="143"/>
    </location>
</feature>
<dbReference type="EMBL" id="LAIR01000002">
    <property type="protein sequence ID" value="KNX38644.1"/>
    <property type="molecule type" value="Genomic_DNA"/>
</dbReference>
<dbReference type="SUPFAM" id="SSF54593">
    <property type="entry name" value="Glyoxalase/Bleomycin resistance protein/Dihydroxybiphenyl dioxygenase"/>
    <property type="match status" value="1"/>
</dbReference>
<dbReference type="PANTHER" id="PTHR35908:SF1">
    <property type="entry name" value="CONSERVED PROTEIN"/>
    <property type="match status" value="1"/>
</dbReference>
<organism evidence="3 4">
    <name type="scientific">Luteipulveratus halotolerans</name>
    <dbReference type="NCBI Taxonomy" id="1631356"/>
    <lineage>
        <taxon>Bacteria</taxon>
        <taxon>Bacillati</taxon>
        <taxon>Actinomycetota</taxon>
        <taxon>Actinomycetes</taxon>
        <taxon>Micrococcales</taxon>
        <taxon>Dermacoccaceae</taxon>
        <taxon>Luteipulveratus</taxon>
    </lineage>
</organism>
<evidence type="ECO:0000313" key="3">
    <source>
        <dbReference type="EMBL" id="KNX38644.1"/>
    </source>
</evidence>
<dbReference type="OrthoDB" id="1645442at2"/>
<feature type="region of interest" description="Disordered" evidence="1">
    <location>
        <begin position="48"/>
        <end position="85"/>
    </location>
</feature>
<dbReference type="PANTHER" id="PTHR35908">
    <property type="entry name" value="HYPOTHETICAL FUSION PROTEIN"/>
    <property type="match status" value="1"/>
</dbReference>
<name>A0A0L6CLN4_9MICO</name>
<keyword evidence="4" id="KW-1185">Reference proteome</keyword>
<dbReference type="RefSeq" id="WP_050671132.1">
    <property type="nucleotide sequence ID" value="NZ_LAIR01000002.1"/>
</dbReference>
<comment type="caution">
    <text evidence="3">The sequence shown here is derived from an EMBL/GenBank/DDBJ whole genome shotgun (WGS) entry which is preliminary data.</text>
</comment>
<dbReference type="Pfam" id="PF18029">
    <property type="entry name" value="Glyoxalase_6"/>
    <property type="match status" value="1"/>
</dbReference>
<dbReference type="InterPro" id="IPR029068">
    <property type="entry name" value="Glyas_Bleomycin-R_OHBP_Dase"/>
</dbReference>